<organism evidence="2 3">
    <name type="scientific">Gottfriedia endophytica</name>
    <dbReference type="NCBI Taxonomy" id="2820819"/>
    <lineage>
        <taxon>Bacteria</taxon>
        <taxon>Bacillati</taxon>
        <taxon>Bacillota</taxon>
        <taxon>Bacilli</taxon>
        <taxon>Bacillales</taxon>
        <taxon>Bacillaceae</taxon>
        <taxon>Gottfriedia</taxon>
    </lineage>
</organism>
<comment type="caution">
    <text evidence="2">The sequence shown here is derived from an EMBL/GenBank/DDBJ whole genome shotgun (WGS) entry which is preliminary data.</text>
</comment>
<accession>A0A940SI42</accession>
<dbReference type="InterPro" id="IPR020481">
    <property type="entry name" value="Intracell_prot_inh_BsuPI"/>
</dbReference>
<dbReference type="RefSeq" id="WP_209407216.1">
    <property type="nucleotide sequence ID" value="NZ_JAGIYQ010000016.1"/>
</dbReference>
<proteinExistence type="predicted"/>
<gene>
    <name evidence="2" type="ORF">J5Y03_17075</name>
</gene>
<dbReference type="InterPro" id="IPR038144">
    <property type="entry name" value="IPI"/>
</dbReference>
<dbReference type="Proteomes" id="UP000682134">
    <property type="component" value="Unassembled WGS sequence"/>
</dbReference>
<dbReference type="Pfam" id="PF12690">
    <property type="entry name" value="BsuPI"/>
    <property type="match status" value="1"/>
</dbReference>
<evidence type="ECO:0000259" key="1">
    <source>
        <dbReference type="Pfam" id="PF12690"/>
    </source>
</evidence>
<sequence>MTDWKWDGDVIADEEQSLFTFTFKNNSDQPMLLEFLTSQFYDYTVYNTHREQVYHFSKGRFFLQAIQHKSLNSGEQIQWKSTWNYKTNEGKRVPAGTYTVKAILNVWKINDKLVPSKPITSFTFNI</sequence>
<name>A0A940SI42_9BACI</name>
<reference evidence="2" key="1">
    <citation type="submission" date="2021-04" db="EMBL/GenBank/DDBJ databases">
        <title>Genome seq and assembly of Bacillus sp.</title>
        <authorList>
            <person name="Chhetri G."/>
        </authorList>
    </citation>
    <scope>NUCLEOTIDE SEQUENCE</scope>
    <source>
        <strain evidence="2">RG28</strain>
    </source>
</reference>
<evidence type="ECO:0000313" key="2">
    <source>
        <dbReference type="EMBL" id="MBP0726872.1"/>
    </source>
</evidence>
<evidence type="ECO:0000313" key="3">
    <source>
        <dbReference type="Proteomes" id="UP000682134"/>
    </source>
</evidence>
<keyword evidence="3" id="KW-1185">Reference proteome</keyword>
<feature type="domain" description="Intracellular proteinase inhibitor BsuPI" evidence="1">
    <location>
        <begin position="9"/>
        <end position="106"/>
    </location>
</feature>
<dbReference type="EMBL" id="JAGIYQ010000016">
    <property type="protein sequence ID" value="MBP0726872.1"/>
    <property type="molecule type" value="Genomic_DNA"/>
</dbReference>
<protein>
    <recommendedName>
        <fullName evidence="1">Intracellular proteinase inhibitor BsuPI domain-containing protein</fullName>
    </recommendedName>
</protein>
<dbReference type="AlphaFoldDB" id="A0A940SI42"/>
<dbReference type="Gene3D" id="2.60.40.2360">
    <property type="entry name" value="Intracellular proteinase inhibitor BsuPI"/>
    <property type="match status" value="1"/>
</dbReference>